<dbReference type="STRING" id="5874.Q4UFE3"/>
<accession>Q4UFE3</accession>
<reference evidence="3 4" key="1">
    <citation type="journal article" date="2005" name="Science">
        <title>Genome of the host-cell transforming parasite Theileria annulata compared with T. parva.</title>
        <authorList>
            <person name="Pain A."/>
            <person name="Renauld H."/>
            <person name="Berriman M."/>
            <person name="Murphy L."/>
            <person name="Yeats C.A."/>
            <person name="Weir W."/>
            <person name="Kerhornou A."/>
            <person name="Aslett M."/>
            <person name="Bishop R."/>
            <person name="Bouchier C."/>
            <person name="Cochet M."/>
            <person name="Coulson R.M.R."/>
            <person name="Cronin A."/>
            <person name="de Villiers E.P."/>
            <person name="Fraser A."/>
            <person name="Fosker N."/>
            <person name="Gardner M."/>
            <person name="Goble A."/>
            <person name="Griffiths-Jones S."/>
            <person name="Harris D.E."/>
            <person name="Katzer F."/>
            <person name="Larke N."/>
            <person name="Lord A."/>
            <person name="Maser P."/>
            <person name="McKellar S."/>
            <person name="Mooney P."/>
            <person name="Morton F."/>
            <person name="Nene V."/>
            <person name="O'Neil S."/>
            <person name="Price C."/>
            <person name="Quail M.A."/>
            <person name="Rabbinowitsch E."/>
            <person name="Rawlings N.D."/>
            <person name="Rutter S."/>
            <person name="Saunders D."/>
            <person name="Seeger K."/>
            <person name="Shah T."/>
            <person name="Squares R."/>
            <person name="Squares S."/>
            <person name="Tivey A."/>
            <person name="Walker A.R."/>
            <person name="Woodward J."/>
            <person name="Dobbelaere D.A.E."/>
            <person name="Langsley G."/>
            <person name="Rajandream M.A."/>
            <person name="McKeever D."/>
            <person name="Shiels B."/>
            <person name="Tait A."/>
            <person name="Barrell B.G."/>
            <person name="Hall N."/>
        </authorList>
    </citation>
    <scope>NUCLEOTIDE SEQUENCE [LARGE SCALE GENOMIC DNA]</scope>
    <source>
        <strain evidence="4">Ankara</strain>
    </source>
</reference>
<dbReference type="InterPro" id="IPR029063">
    <property type="entry name" value="SAM-dependent_MTases_sf"/>
</dbReference>
<protein>
    <submittedName>
        <fullName evidence="3">Uncharacterized protein</fullName>
    </submittedName>
</protein>
<dbReference type="eggNOG" id="ENOG502SNWU">
    <property type="taxonomic scope" value="Eukaryota"/>
</dbReference>
<evidence type="ECO:0000256" key="2">
    <source>
        <dbReference type="SAM" id="MobiDB-lite"/>
    </source>
</evidence>
<dbReference type="VEuPathDB" id="PiroplasmaDB:TA15245"/>
<feature type="region of interest" description="Disordered" evidence="2">
    <location>
        <begin position="44"/>
        <end position="112"/>
    </location>
</feature>
<dbReference type="SUPFAM" id="SSF53335">
    <property type="entry name" value="S-adenosyl-L-methionine-dependent methyltransferases"/>
    <property type="match status" value="1"/>
</dbReference>
<evidence type="ECO:0000313" key="4">
    <source>
        <dbReference type="Proteomes" id="UP000001950"/>
    </source>
</evidence>
<dbReference type="InParanoid" id="Q4UFE3"/>
<dbReference type="PANTHER" id="PTHR11006:SF53">
    <property type="entry name" value="PROTEIN ARGININE N-METHYLTRANSFERASE 3"/>
    <property type="match status" value="1"/>
</dbReference>
<dbReference type="AlphaFoldDB" id="Q4UFE3"/>
<organism evidence="3 4">
    <name type="scientific">Theileria annulata</name>
    <dbReference type="NCBI Taxonomy" id="5874"/>
    <lineage>
        <taxon>Eukaryota</taxon>
        <taxon>Sar</taxon>
        <taxon>Alveolata</taxon>
        <taxon>Apicomplexa</taxon>
        <taxon>Aconoidasida</taxon>
        <taxon>Piroplasmida</taxon>
        <taxon>Theileriidae</taxon>
        <taxon>Theileria</taxon>
    </lineage>
</organism>
<evidence type="ECO:0000256" key="1">
    <source>
        <dbReference type="ARBA" id="ARBA00022691"/>
    </source>
</evidence>
<feature type="compositionally biased region" description="Low complexity" evidence="2">
    <location>
        <begin position="68"/>
        <end position="82"/>
    </location>
</feature>
<dbReference type="OrthoDB" id="41566at2759"/>
<dbReference type="GeneID" id="3861668"/>
<name>Q4UFE3_THEAN</name>
<dbReference type="GO" id="GO:0016274">
    <property type="term" value="F:protein-arginine N-methyltransferase activity"/>
    <property type="evidence" value="ECO:0007669"/>
    <property type="project" value="InterPro"/>
</dbReference>
<dbReference type="FunCoup" id="Q4UFE3">
    <property type="interactions" value="32"/>
</dbReference>
<sequence>MKPSTSKSASSALKDAPDDISEEDLKLIRHLTWLYGGYQMRSRNTRKPYDENKNFQHHHTNTATKNGSSALNSSKSSVVRSKNLNRRNRTSNSSNTRDNNNSSVTSVEEGIGDRMRTLRSSLNRRLRHDYEIDVNDHRKPSWPDNFALSDKVDYFISNKIADTTEFRNKEPNTLSICGQFALQNHEAMVADTDRVHYYRAAIFWTGHSTVSDNTMDNTVKNITSKHLISTVDLVNTEGSTTTSTTSDDNSQIDDNETVFVDTSYESLDLNSFTTTTNSSDITNTVENTGKSLESDVSNLNLIHTNNNNRKEYYCSGKRILEIGTGPMCVLAMNALKAGARYVDALEVSVHASRLAGKLMAAYGFDNVIRVFNTHSKLFVFDQNEYFGEDCRFGEDLLLPSTPPYDMIISEILGDFASQEGVADVFLDLQRRILFENKRFINSVKSIPSKVSTLFVPSFFPDSSNIINKSSSDSEMTIFSPSKKMLQSVGMRIDNLPACDEWLPLEHLNLEEWMLPQMCQHYLNLFTVSTYGNLAGLLVGIDVEIRPGEHFGTRYGQCESWYTNFLLLDKEYTVFKGDLVLVNSIANLTNYTKANCDNGKIQVSRPSYSFKIYILSPINILCSSTNTLDNSTDISSFDLHEESIYNLDTHFAHSVDTNNSVESVVTGLSFENTYENNTFNSNNNTMSVKLICNELKRISYEINDCTTVCSKKLNENQEFSTTACTLPEDILKEHEFVRVRGEVYRVMDTPPTIHINYLEQTSTIYYDTPCSKRKMHTDPPKRYQKIKLKPKI</sequence>
<dbReference type="EMBL" id="CR940348">
    <property type="protein sequence ID" value="CAI74173.1"/>
    <property type="molecule type" value="Genomic_DNA"/>
</dbReference>
<evidence type="ECO:0000313" key="3">
    <source>
        <dbReference type="EMBL" id="CAI74173.1"/>
    </source>
</evidence>
<dbReference type="RefSeq" id="XP_951905.1">
    <property type="nucleotide sequence ID" value="XM_946812.1"/>
</dbReference>
<feature type="compositionally biased region" description="Low complexity" evidence="2">
    <location>
        <begin position="90"/>
        <end position="106"/>
    </location>
</feature>
<proteinExistence type="predicted"/>
<dbReference type="GO" id="GO:0005634">
    <property type="term" value="C:nucleus"/>
    <property type="evidence" value="ECO:0007669"/>
    <property type="project" value="TreeGrafter"/>
</dbReference>
<dbReference type="GO" id="GO:0042054">
    <property type="term" value="F:histone methyltransferase activity"/>
    <property type="evidence" value="ECO:0007669"/>
    <property type="project" value="TreeGrafter"/>
</dbReference>
<gene>
    <name evidence="3" type="ORF">TA15245</name>
</gene>
<dbReference type="InterPro" id="IPR025799">
    <property type="entry name" value="Arg_MeTrfase"/>
</dbReference>
<dbReference type="Gene3D" id="3.40.50.150">
    <property type="entry name" value="Vaccinia Virus protein VP39"/>
    <property type="match status" value="1"/>
</dbReference>
<dbReference type="OMA" id="DSEMTIF"/>
<keyword evidence="4" id="KW-1185">Reference proteome</keyword>
<keyword evidence="1" id="KW-0949">S-adenosyl-L-methionine</keyword>
<dbReference type="KEGG" id="tan:TA15245"/>
<dbReference type="Proteomes" id="UP000001950">
    <property type="component" value="Chromosome 2"/>
</dbReference>
<dbReference type="PANTHER" id="PTHR11006">
    <property type="entry name" value="PROTEIN ARGININE N-METHYLTRANSFERASE"/>
    <property type="match status" value="1"/>
</dbReference>